<evidence type="ECO:0000313" key="3">
    <source>
        <dbReference type="Proteomes" id="UP001066276"/>
    </source>
</evidence>
<accession>A0AAV7R855</accession>
<dbReference type="EMBL" id="JANPWB010000009">
    <property type="protein sequence ID" value="KAJ1148979.1"/>
    <property type="molecule type" value="Genomic_DNA"/>
</dbReference>
<feature type="region of interest" description="Disordered" evidence="1">
    <location>
        <begin position="1"/>
        <end position="23"/>
    </location>
</feature>
<feature type="region of interest" description="Disordered" evidence="1">
    <location>
        <begin position="43"/>
        <end position="75"/>
    </location>
</feature>
<protein>
    <submittedName>
        <fullName evidence="2">Uncharacterized protein</fullName>
    </submittedName>
</protein>
<name>A0AAV7R855_PLEWA</name>
<evidence type="ECO:0000313" key="2">
    <source>
        <dbReference type="EMBL" id="KAJ1148979.1"/>
    </source>
</evidence>
<evidence type="ECO:0000256" key="1">
    <source>
        <dbReference type="SAM" id="MobiDB-lite"/>
    </source>
</evidence>
<comment type="caution">
    <text evidence="2">The sequence shown here is derived from an EMBL/GenBank/DDBJ whole genome shotgun (WGS) entry which is preliminary data.</text>
</comment>
<keyword evidence="3" id="KW-1185">Reference proteome</keyword>
<gene>
    <name evidence="2" type="ORF">NDU88_001801</name>
</gene>
<organism evidence="2 3">
    <name type="scientific">Pleurodeles waltl</name>
    <name type="common">Iberian ribbed newt</name>
    <dbReference type="NCBI Taxonomy" id="8319"/>
    <lineage>
        <taxon>Eukaryota</taxon>
        <taxon>Metazoa</taxon>
        <taxon>Chordata</taxon>
        <taxon>Craniata</taxon>
        <taxon>Vertebrata</taxon>
        <taxon>Euteleostomi</taxon>
        <taxon>Amphibia</taxon>
        <taxon>Batrachia</taxon>
        <taxon>Caudata</taxon>
        <taxon>Salamandroidea</taxon>
        <taxon>Salamandridae</taxon>
        <taxon>Pleurodelinae</taxon>
        <taxon>Pleurodeles</taxon>
    </lineage>
</organism>
<reference evidence="2" key="1">
    <citation type="journal article" date="2022" name="bioRxiv">
        <title>Sequencing and chromosome-scale assembly of the giantPleurodeles waltlgenome.</title>
        <authorList>
            <person name="Brown T."/>
            <person name="Elewa A."/>
            <person name="Iarovenko S."/>
            <person name="Subramanian E."/>
            <person name="Araus A.J."/>
            <person name="Petzold A."/>
            <person name="Susuki M."/>
            <person name="Suzuki K.-i.T."/>
            <person name="Hayashi T."/>
            <person name="Toyoda A."/>
            <person name="Oliveira C."/>
            <person name="Osipova E."/>
            <person name="Leigh N.D."/>
            <person name="Simon A."/>
            <person name="Yun M.H."/>
        </authorList>
    </citation>
    <scope>NUCLEOTIDE SEQUENCE</scope>
    <source>
        <strain evidence="2">20211129_DDA</strain>
        <tissue evidence="2">Liver</tissue>
    </source>
</reference>
<sequence>MCASQGIPETQEQGVKYTWRDPRPDPVLPDLAARKWRDAVGRHAACSRPDGPRNGPWALPQAENATLRVENSTAA</sequence>
<proteinExistence type="predicted"/>
<dbReference type="AlphaFoldDB" id="A0AAV7R855"/>
<dbReference type="Proteomes" id="UP001066276">
    <property type="component" value="Chromosome 5"/>
</dbReference>